<dbReference type="InterPro" id="IPR029068">
    <property type="entry name" value="Glyas_Bleomycin-R_OHBP_Dase"/>
</dbReference>
<evidence type="ECO:0000259" key="1">
    <source>
        <dbReference type="PROSITE" id="PS51819"/>
    </source>
</evidence>
<name>A0A2S6I4Y1_9BACT</name>
<gene>
    <name evidence="2" type="ORF">CLV84_3124</name>
</gene>
<dbReference type="GO" id="GO:0051213">
    <property type="term" value="F:dioxygenase activity"/>
    <property type="evidence" value="ECO:0007669"/>
    <property type="project" value="UniProtKB-KW"/>
</dbReference>
<dbReference type="RefSeq" id="WP_211295269.1">
    <property type="nucleotide sequence ID" value="NZ_PTJC01000006.1"/>
</dbReference>
<dbReference type="AlphaFoldDB" id="A0A2S6I4Y1"/>
<dbReference type="EMBL" id="PTJC01000006">
    <property type="protein sequence ID" value="PPK86202.1"/>
    <property type="molecule type" value="Genomic_DNA"/>
</dbReference>
<evidence type="ECO:0000313" key="3">
    <source>
        <dbReference type="Proteomes" id="UP000237662"/>
    </source>
</evidence>
<dbReference type="SUPFAM" id="SSF54593">
    <property type="entry name" value="Glyoxalase/Bleomycin resistance protein/Dihydroxybiphenyl dioxygenase"/>
    <property type="match status" value="1"/>
</dbReference>
<keyword evidence="3" id="KW-1185">Reference proteome</keyword>
<evidence type="ECO:0000313" key="2">
    <source>
        <dbReference type="EMBL" id="PPK86202.1"/>
    </source>
</evidence>
<protein>
    <submittedName>
        <fullName evidence="2">Glyoxalase/bleomycin resistance protein/dioxygenase superfamily protein</fullName>
    </submittedName>
</protein>
<keyword evidence="2" id="KW-0560">Oxidoreductase</keyword>
<sequence>MTIHFEHFALNVTDPVELATWYVDYVGCAVLTQAGPPKHTTFLADASGRTFLEVYHNAAAPINDFRAREPLTFHFAFQTDDAAGLRDRLLAAGATPVEEQEPESGTHLVMLRDPWGIPLQLCQRRDPYPTAGR</sequence>
<proteinExistence type="predicted"/>
<dbReference type="Proteomes" id="UP000237662">
    <property type="component" value="Unassembled WGS sequence"/>
</dbReference>
<dbReference type="InterPro" id="IPR037523">
    <property type="entry name" value="VOC_core"/>
</dbReference>
<dbReference type="Pfam" id="PF18029">
    <property type="entry name" value="Glyoxalase_6"/>
    <property type="match status" value="1"/>
</dbReference>
<comment type="caution">
    <text evidence="2">The sequence shown here is derived from an EMBL/GenBank/DDBJ whole genome shotgun (WGS) entry which is preliminary data.</text>
</comment>
<feature type="domain" description="VOC" evidence="1">
    <location>
        <begin position="4"/>
        <end position="124"/>
    </location>
</feature>
<reference evidence="2 3" key="1">
    <citation type="submission" date="2018-02" db="EMBL/GenBank/DDBJ databases">
        <title>Genomic Encyclopedia of Archaeal and Bacterial Type Strains, Phase II (KMG-II): from individual species to whole genera.</title>
        <authorList>
            <person name="Goeker M."/>
        </authorList>
    </citation>
    <scope>NUCLEOTIDE SEQUENCE [LARGE SCALE GENOMIC DNA]</scope>
    <source>
        <strain evidence="2 3">DSM 29526</strain>
    </source>
</reference>
<keyword evidence="2" id="KW-0223">Dioxygenase</keyword>
<organism evidence="2 3">
    <name type="scientific">Neolewinella xylanilytica</name>
    <dbReference type="NCBI Taxonomy" id="1514080"/>
    <lineage>
        <taxon>Bacteria</taxon>
        <taxon>Pseudomonadati</taxon>
        <taxon>Bacteroidota</taxon>
        <taxon>Saprospiria</taxon>
        <taxon>Saprospirales</taxon>
        <taxon>Lewinellaceae</taxon>
        <taxon>Neolewinella</taxon>
    </lineage>
</organism>
<dbReference type="PROSITE" id="PS51819">
    <property type="entry name" value="VOC"/>
    <property type="match status" value="1"/>
</dbReference>
<dbReference type="Gene3D" id="3.10.180.10">
    <property type="entry name" value="2,3-Dihydroxybiphenyl 1,2-Dioxygenase, domain 1"/>
    <property type="match status" value="1"/>
</dbReference>
<accession>A0A2S6I4Y1</accession>
<dbReference type="InterPro" id="IPR041581">
    <property type="entry name" value="Glyoxalase_6"/>
</dbReference>